<dbReference type="SMART" id="SM00271">
    <property type="entry name" value="DnaJ"/>
    <property type="match status" value="1"/>
</dbReference>
<feature type="domain" description="J" evidence="2">
    <location>
        <begin position="8"/>
        <end position="79"/>
    </location>
</feature>
<dbReference type="Proteomes" id="UP000038009">
    <property type="component" value="Unassembled WGS sequence"/>
</dbReference>
<dbReference type="PANTHER" id="PTHR44743:SF10">
    <property type="entry name" value="J DOMAIN-CONTAINING PROTEIN"/>
    <property type="match status" value="1"/>
</dbReference>
<accession>A0A0N1ILU4</accession>
<dbReference type="PROSITE" id="PS00636">
    <property type="entry name" value="DNAJ_1"/>
    <property type="match status" value="1"/>
</dbReference>
<dbReference type="PROSITE" id="PS50076">
    <property type="entry name" value="DNAJ_2"/>
    <property type="match status" value="1"/>
</dbReference>
<dbReference type="SUPFAM" id="SSF46565">
    <property type="entry name" value="Chaperone J-domain"/>
    <property type="match status" value="1"/>
</dbReference>
<comment type="caution">
    <text evidence="3">The sequence shown here is derived from an EMBL/GenBank/DDBJ whole genome shotgun (WGS) entry which is preliminary data.</text>
</comment>
<dbReference type="Gene3D" id="1.10.287.110">
    <property type="entry name" value="DnaJ domain"/>
    <property type="match status" value="1"/>
</dbReference>
<protein>
    <recommendedName>
        <fullName evidence="2">J domain-containing protein</fullName>
    </recommendedName>
</protein>
<feature type="compositionally biased region" description="Basic and acidic residues" evidence="1">
    <location>
        <begin position="136"/>
        <end position="154"/>
    </location>
</feature>
<dbReference type="OrthoDB" id="445556at2759"/>
<feature type="region of interest" description="Disordered" evidence="1">
    <location>
        <begin position="135"/>
        <end position="209"/>
    </location>
</feature>
<reference evidence="3 4" key="1">
    <citation type="journal article" date="2015" name="PLoS Pathog.">
        <title>Leptomonas seymouri: Adaptations to the Dixenous Life Cycle Analyzed by Genome Sequencing, Transcriptome Profiling and Co-infection with Leishmania donovani.</title>
        <authorList>
            <person name="Kraeva N."/>
            <person name="Butenko A."/>
            <person name="Hlavacova J."/>
            <person name="Kostygov A."/>
            <person name="Myskova J."/>
            <person name="Grybchuk D."/>
            <person name="Lestinova T."/>
            <person name="Votypka J."/>
            <person name="Volf P."/>
            <person name="Opperdoes F."/>
            <person name="Flegontov P."/>
            <person name="Lukes J."/>
            <person name="Yurchenko V."/>
        </authorList>
    </citation>
    <scope>NUCLEOTIDE SEQUENCE [LARGE SCALE GENOMIC DNA]</scope>
    <source>
        <strain evidence="3 4">ATCC 30220</strain>
    </source>
</reference>
<organism evidence="3 4">
    <name type="scientific">Leptomonas seymouri</name>
    <dbReference type="NCBI Taxonomy" id="5684"/>
    <lineage>
        <taxon>Eukaryota</taxon>
        <taxon>Discoba</taxon>
        <taxon>Euglenozoa</taxon>
        <taxon>Kinetoplastea</taxon>
        <taxon>Metakinetoplastina</taxon>
        <taxon>Trypanosomatida</taxon>
        <taxon>Trypanosomatidae</taxon>
        <taxon>Leishmaniinae</taxon>
        <taxon>Leptomonas</taxon>
    </lineage>
</organism>
<dbReference type="AlphaFoldDB" id="A0A0N1ILU4"/>
<feature type="compositionally biased region" description="Basic and acidic residues" evidence="1">
    <location>
        <begin position="186"/>
        <end position="196"/>
    </location>
</feature>
<feature type="compositionally biased region" description="Acidic residues" evidence="1">
    <location>
        <begin position="155"/>
        <end position="165"/>
    </location>
</feature>
<dbReference type="Pfam" id="PF00226">
    <property type="entry name" value="DnaJ"/>
    <property type="match status" value="1"/>
</dbReference>
<proteinExistence type="predicted"/>
<dbReference type="PRINTS" id="PR00625">
    <property type="entry name" value="JDOMAIN"/>
</dbReference>
<dbReference type="InterPro" id="IPR018253">
    <property type="entry name" value="DnaJ_domain_CS"/>
</dbReference>
<evidence type="ECO:0000259" key="2">
    <source>
        <dbReference type="PROSITE" id="PS50076"/>
    </source>
</evidence>
<name>A0A0N1ILU4_LEPSE</name>
<dbReference type="InterPro" id="IPR036869">
    <property type="entry name" value="J_dom_sf"/>
</dbReference>
<dbReference type="CDD" id="cd06257">
    <property type="entry name" value="DnaJ"/>
    <property type="match status" value="1"/>
</dbReference>
<evidence type="ECO:0000256" key="1">
    <source>
        <dbReference type="SAM" id="MobiDB-lite"/>
    </source>
</evidence>
<dbReference type="EMBL" id="LJSK01000038">
    <property type="protein sequence ID" value="KPI88853.1"/>
    <property type="molecule type" value="Genomic_DNA"/>
</dbReference>
<evidence type="ECO:0000313" key="3">
    <source>
        <dbReference type="EMBL" id="KPI88853.1"/>
    </source>
</evidence>
<dbReference type="VEuPathDB" id="TriTrypDB:Lsey_0038_0240"/>
<feature type="compositionally biased region" description="Acidic residues" evidence="1">
    <location>
        <begin position="197"/>
        <end position="209"/>
    </location>
</feature>
<evidence type="ECO:0000313" key="4">
    <source>
        <dbReference type="Proteomes" id="UP000038009"/>
    </source>
</evidence>
<dbReference type="PANTHER" id="PTHR44743">
    <property type="entry name" value="PUTATIVE, EXPRESSED-RELATED"/>
    <property type="match status" value="1"/>
</dbReference>
<keyword evidence="4" id="KW-1185">Reference proteome</keyword>
<gene>
    <name evidence="3" type="ORF">ABL78_2047</name>
</gene>
<dbReference type="InterPro" id="IPR001623">
    <property type="entry name" value="DnaJ_domain"/>
</dbReference>
<dbReference type="OMA" id="NTHVRSA"/>
<sequence>MPPKTIPPHYECLGVDPSISDADLSRHYKKLSLQLHPDRAAYRNDGANEVHVQMRYQRVTEAYAVLSDPEKRNAYDTRHGVNFQSRLVRLQRVIGQHNTSTVLRSSTATTVSTATFATVGEEAGATDCAACISPSRRGEARQERSDATVKRSVEGEEEEDDDEDYVPTAVAAAEVGSHPPGSSIRLGDRREKRPSEGESDDYEDSDEAQWADEVQRRLFVERRTTSCGAGCTDDGVPITQYRGVTLTRTRSLRNSDSLNNNHNTDSQWGLVLDGNTVLGLQDRVPEVNAGSAVEGLAEIIFPSVVQQVNDMMVPAGTDVSGLLSSITSTIDEAPDVANLTPTLTTTAHGCTEVEKLQLALAFCTEAFDLVGDTHLLCDDVFLHYVVPDWCVAAEMPALMPGVCVLSVCDTPVHSAEELRQALRAATHVPSSLLLLSPMRSEGDVGATTKRPRTTRSIALECCCLPFT</sequence>